<feature type="region of interest" description="Disordered" evidence="1">
    <location>
        <begin position="154"/>
        <end position="180"/>
    </location>
</feature>
<organism evidence="3 4">
    <name type="scientific">Actinomadura algeriensis</name>
    <dbReference type="NCBI Taxonomy" id="1679523"/>
    <lineage>
        <taxon>Bacteria</taxon>
        <taxon>Bacillati</taxon>
        <taxon>Actinomycetota</taxon>
        <taxon>Actinomycetes</taxon>
        <taxon>Streptosporangiales</taxon>
        <taxon>Thermomonosporaceae</taxon>
        <taxon>Actinomadura</taxon>
    </lineage>
</organism>
<name>A0ABR9K2P7_9ACTN</name>
<feature type="domain" description="Thiamine pyrophosphate enzyme central" evidence="2">
    <location>
        <begin position="21"/>
        <end position="151"/>
    </location>
</feature>
<accession>A0ABR9K2P7</accession>
<evidence type="ECO:0000259" key="2">
    <source>
        <dbReference type="Pfam" id="PF00205"/>
    </source>
</evidence>
<feature type="compositionally biased region" description="Polar residues" evidence="1">
    <location>
        <begin position="168"/>
        <end position="180"/>
    </location>
</feature>
<reference evidence="3 4" key="1">
    <citation type="submission" date="2020-10" db="EMBL/GenBank/DDBJ databases">
        <title>Sequencing the genomes of 1000 actinobacteria strains.</title>
        <authorList>
            <person name="Klenk H.-P."/>
        </authorList>
    </citation>
    <scope>NUCLEOTIDE SEQUENCE [LARGE SCALE GENOMIC DNA]</scope>
    <source>
        <strain evidence="3 4">DSM 46744</strain>
    </source>
</reference>
<dbReference type="InterPro" id="IPR029035">
    <property type="entry name" value="DHS-like_NAD/FAD-binding_dom"/>
</dbReference>
<dbReference type="Proteomes" id="UP000627838">
    <property type="component" value="Unassembled WGS sequence"/>
</dbReference>
<evidence type="ECO:0000256" key="1">
    <source>
        <dbReference type="SAM" id="MobiDB-lite"/>
    </source>
</evidence>
<dbReference type="PANTHER" id="PTHR42981">
    <property type="entry name" value="PYRUVATE DEHYDROGENASE [UBIQUINONE]"/>
    <property type="match status" value="1"/>
</dbReference>
<dbReference type="EMBL" id="JADBDZ010000001">
    <property type="protein sequence ID" value="MBE1536883.1"/>
    <property type="molecule type" value="Genomic_DNA"/>
</dbReference>
<keyword evidence="4" id="KW-1185">Reference proteome</keyword>
<feature type="compositionally biased region" description="Low complexity" evidence="1">
    <location>
        <begin position="154"/>
        <end position="164"/>
    </location>
</feature>
<dbReference type="Gene3D" id="3.40.50.1220">
    <property type="entry name" value="TPP-binding domain"/>
    <property type="match status" value="1"/>
</dbReference>
<evidence type="ECO:0000313" key="3">
    <source>
        <dbReference type="EMBL" id="MBE1536883.1"/>
    </source>
</evidence>
<dbReference type="PANTHER" id="PTHR42981:SF2">
    <property type="entry name" value="PYRUVATE DEHYDROGENASE [UBIQUINONE]"/>
    <property type="match status" value="1"/>
</dbReference>
<evidence type="ECO:0000313" key="4">
    <source>
        <dbReference type="Proteomes" id="UP000627838"/>
    </source>
</evidence>
<dbReference type="InterPro" id="IPR012000">
    <property type="entry name" value="Thiamin_PyroP_enz_cen_dom"/>
</dbReference>
<sequence>MPGHLSLAPQPFTVAPPDEQVRAAAEIFDACERVTICAGAGARGAGDLLEQVAEVLGAPIAKAGLGKDCVPDDSPYTTGGMGLIGVPASHEALETCDGFLIVGSSTPYYEFWPEPGQARGVQIDLNADRIAMRHPVEVGLVGHARGVLERLLPLLGPGGRTRTPAPSAGTSATRPTSPTS</sequence>
<protein>
    <submittedName>
        <fullName evidence="3">Thiamine pyrophosphate-dependent acetolactate synthase large subunit-like protein</fullName>
    </submittedName>
</protein>
<dbReference type="InterPro" id="IPR047211">
    <property type="entry name" value="POXB-like"/>
</dbReference>
<proteinExistence type="predicted"/>
<comment type="caution">
    <text evidence="3">The sequence shown here is derived from an EMBL/GenBank/DDBJ whole genome shotgun (WGS) entry which is preliminary data.</text>
</comment>
<dbReference type="RefSeq" id="WP_318784484.1">
    <property type="nucleotide sequence ID" value="NZ_JADBDZ010000001.1"/>
</dbReference>
<gene>
    <name evidence="3" type="ORF">H4W34_006716</name>
</gene>
<dbReference type="Pfam" id="PF00205">
    <property type="entry name" value="TPP_enzyme_M"/>
    <property type="match status" value="1"/>
</dbReference>
<dbReference type="SUPFAM" id="SSF52467">
    <property type="entry name" value="DHS-like NAD/FAD-binding domain"/>
    <property type="match status" value="1"/>
</dbReference>